<evidence type="ECO:0000256" key="1">
    <source>
        <dbReference type="SAM" id="MobiDB-lite"/>
    </source>
</evidence>
<dbReference type="OMA" id="GCDALYE"/>
<keyword evidence="4" id="KW-1185">Reference proteome</keyword>
<evidence type="ECO:0000313" key="4">
    <source>
        <dbReference type="Proteomes" id="UP000030762"/>
    </source>
</evidence>
<evidence type="ECO:0000256" key="2">
    <source>
        <dbReference type="SAM" id="Phobius"/>
    </source>
</evidence>
<keyword evidence="2" id="KW-0472">Membrane</keyword>
<feature type="region of interest" description="Disordered" evidence="1">
    <location>
        <begin position="24"/>
        <end position="67"/>
    </location>
</feature>
<accession>T0RUM8</accession>
<gene>
    <name evidence="3" type="ORF">SDRG_06281</name>
</gene>
<evidence type="ECO:0000313" key="3">
    <source>
        <dbReference type="EMBL" id="EQC36168.1"/>
    </source>
</evidence>
<dbReference type="RefSeq" id="XP_008610274.1">
    <property type="nucleotide sequence ID" value="XM_008612052.1"/>
</dbReference>
<proteinExistence type="predicted"/>
<reference evidence="3 4" key="1">
    <citation type="submission" date="2012-04" db="EMBL/GenBank/DDBJ databases">
        <title>The Genome Sequence of Saprolegnia declina VS20.</title>
        <authorList>
            <consortium name="The Broad Institute Genome Sequencing Platform"/>
            <person name="Russ C."/>
            <person name="Nusbaum C."/>
            <person name="Tyler B."/>
            <person name="van West P."/>
            <person name="Dieguez-Uribeondo J."/>
            <person name="de Bruijn I."/>
            <person name="Tripathy S."/>
            <person name="Jiang R."/>
            <person name="Young S.K."/>
            <person name="Zeng Q."/>
            <person name="Gargeya S."/>
            <person name="Fitzgerald M."/>
            <person name="Haas B."/>
            <person name="Abouelleil A."/>
            <person name="Alvarado L."/>
            <person name="Arachchi H.M."/>
            <person name="Berlin A."/>
            <person name="Chapman S.B."/>
            <person name="Goldberg J."/>
            <person name="Griggs A."/>
            <person name="Gujja S."/>
            <person name="Hansen M."/>
            <person name="Howarth C."/>
            <person name="Imamovic A."/>
            <person name="Larimer J."/>
            <person name="McCowen C."/>
            <person name="Montmayeur A."/>
            <person name="Murphy C."/>
            <person name="Neiman D."/>
            <person name="Pearson M."/>
            <person name="Priest M."/>
            <person name="Roberts A."/>
            <person name="Saif S."/>
            <person name="Shea T."/>
            <person name="Sisk P."/>
            <person name="Sykes S."/>
            <person name="Wortman J."/>
            <person name="Nusbaum C."/>
            <person name="Birren B."/>
        </authorList>
    </citation>
    <scope>NUCLEOTIDE SEQUENCE [LARGE SCALE GENOMIC DNA]</scope>
    <source>
        <strain evidence="3 4">VS20</strain>
    </source>
</reference>
<organism evidence="3 4">
    <name type="scientific">Saprolegnia diclina (strain VS20)</name>
    <dbReference type="NCBI Taxonomy" id="1156394"/>
    <lineage>
        <taxon>Eukaryota</taxon>
        <taxon>Sar</taxon>
        <taxon>Stramenopiles</taxon>
        <taxon>Oomycota</taxon>
        <taxon>Saprolegniomycetes</taxon>
        <taxon>Saprolegniales</taxon>
        <taxon>Saprolegniaceae</taxon>
        <taxon>Saprolegnia</taxon>
    </lineage>
</organism>
<name>T0RUM8_SAPDV</name>
<feature type="compositionally biased region" description="Low complexity" evidence="1">
    <location>
        <begin position="35"/>
        <end position="60"/>
    </location>
</feature>
<dbReference type="VEuPathDB" id="FungiDB:SDRG_06281"/>
<dbReference type="InParanoid" id="T0RUM8"/>
<sequence length="91" mass="9100">MLYGGVDSTDFSSMDPEKGLKTMLLSYRPPSGSSTTAVPATTALHTTTAPSTTKTSESAAYTPAPTKPVSSAITTGAALAFVALALAASMA</sequence>
<keyword evidence="2" id="KW-1133">Transmembrane helix</keyword>
<dbReference type="Proteomes" id="UP000030762">
    <property type="component" value="Unassembled WGS sequence"/>
</dbReference>
<keyword evidence="2" id="KW-0812">Transmembrane</keyword>
<feature type="transmembrane region" description="Helical" evidence="2">
    <location>
        <begin position="69"/>
        <end position="88"/>
    </location>
</feature>
<dbReference type="AlphaFoldDB" id="T0RUM8"/>
<protein>
    <submittedName>
        <fullName evidence="3">Uncharacterized protein</fullName>
    </submittedName>
</protein>
<dbReference type="EMBL" id="JH767148">
    <property type="protein sequence ID" value="EQC36168.1"/>
    <property type="molecule type" value="Genomic_DNA"/>
</dbReference>
<dbReference type="GeneID" id="19947008"/>